<dbReference type="RefSeq" id="XP_014551008.1">
    <property type="nucleotide sequence ID" value="XM_014695522.1"/>
</dbReference>
<keyword evidence="1" id="KW-0732">Signal</keyword>
<dbReference type="EMBL" id="KI968848">
    <property type="protein sequence ID" value="EUN21432.1"/>
    <property type="molecule type" value="Genomic_DNA"/>
</dbReference>
<gene>
    <name evidence="2" type="ORF">COCVIDRAFT_114015</name>
</gene>
<dbReference type="AlphaFoldDB" id="W7EBE2"/>
<dbReference type="OrthoDB" id="3690554at2759"/>
<evidence type="ECO:0000256" key="1">
    <source>
        <dbReference type="SAM" id="SignalP"/>
    </source>
</evidence>
<evidence type="ECO:0000313" key="2">
    <source>
        <dbReference type="EMBL" id="EUN21432.1"/>
    </source>
</evidence>
<dbReference type="HOGENOM" id="CLU_161483_0_0_1"/>
<organism evidence="2 3">
    <name type="scientific">Bipolaris victoriae (strain FI3)</name>
    <name type="common">Victoria blight of oats agent</name>
    <name type="synonym">Cochliobolus victoriae</name>
    <dbReference type="NCBI Taxonomy" id="930091"/>
    <lineage>
        <taxon>Eukaryota</taxon>
        <taxon>Fungi</taxon>
        <taxon>Dikarya</taxon>
        <taxon>Ascomycota</taxon>
        <taxon>Pezizomycotina</taxon>
        <taxon>Dothideomycetes</taxon>
        <taxon>Pleosporomycetidae</taxon>
        <taxon>Pleosporales</taxon>
        <taxon>Pleosporineae</taxon>
        <taxon>Pleosporaceae</taxon>
        <taxon>Bipolaris</taxon>
    </lineage>
</organism>
<feature type="chain" id="PRO_5004891674" evidence="1">
    <location>
        <begin position="22"/>
        <end position="144"/>
    </location>
</feature>
<feature type="signal peptide" evidence="1">
    <location>
        <begin position="1"/>
        <end position="21"/>
    </location>
</feature>
<sequence length="144" mass="15421">MPTSSLLTFALSVTAVSEMACRKPGSTLNTELTDTSGAYCQFPSSINCPVNGGIHITNGTLIQAVVNADRSGWPVEYNAANTACGHCATPNLHNIPHWTMRLPNLAGTLYYALASNGTFYFCTTMSGISPFGWLGQWKENKAVL</sequence>
<proteinExistence type="predicted"/>
<name>W7EBE2_BIPV3</name>
<protein>
    <submittedName>
        <fullName evidence="2">Uncharacterized protein</fullName>
    </submittedName>
</protein>
<reference evidence="2 3" key="1">
    <citation type="journal article" date="2013" name="PLoS Genet.">
        <title>Comparative genome structure, secondary metabolite, and effector coding capacity across Cochliobolus pathogens.</title>
        <authorList>
            <person name="Condon B.J."/>
            <person name="Leng Y."/>
            <person name="Wu D."/>
            <person name="Bushley K.E."/>
            <person name="Ohm R.A."/>
            <person name="Otillar R."/>
            <person name="Martin J."/>
            <person name="Schackwitz W."/>
            <person name="Grimwood J."/>
            <person name="MohdZainudin N."/>
            <person name="Xue C."/>
            <person name="Wang R."/>
            <person name="Manning V.A."/>
            <person name="Dhillon B."/>
            <person name="Tu Z.J."/>
            <person name="Steffenson B.J."/>
            <person name="Salamov A."/>
            <person name="Sun H."/>
            <person name="Lowry S."/>
            <person name="LaButti K."/>
            <person name="Han J."/>
            <person name="Copeland A."/>
            <person name="Lindquist E."/>
            <person name="Barry K."/>
            <person name="Schmutz J."/>
            <person name="Baker S.E."/>
            <person name="Ciuffetti L.M."/>
            <person name="Grigoriev I.V."/>
            <person name="Zhong S."/>
            <person name="Turgeon B.G."/>
        </authorList>
    </citation>
    <scope>NUCLEOTIDE SEQUENCE [LARGE SCALE GENOMIC DNA]</scope>
    <source>
        <strain evidence="2 3">FI3</strain>
    </source>
</reference>
<accession>W7EBE2</accession>
<keyword evidence="3" id="KW-1185">Reference proteome</keyword>
<dbReference type="GeneID" id="26250471"/>
<dbReference type="Proteomes" id="UP000054337">
    <property type="component" value="Unassembled WGS sequence"/>
</dbReference>
<evidence type="ECO:0000313" key="3">
    <source>
        <dbReference type="Proteomes" id="UP000054337"/>
    </source>
</evidence>